<proteinExistence type="predicted"/>
<accession>A0A212KI45</accession>
<dbReference type="EMBL" id="FLUO01000002">
    <property type="protein sequence ID" value="SBW11309.1"/>
    <property type="molecule type" value="Genomic_DNA"/>
</dbReference>
<keyword evidence="2 4" id="KW-0808">Transferase</keyword>
<evidence type="ECO:0000259" key="3">
    <source>
        <dbReference type="Pfam" id="PF13439"/>
    </source>
</evidence>
<protein>
    <submittedName>
        <fullName evidence="4">Glycosyl transferases group 1</fullName>
    </submittedName>
</protein>
<dbReference type="SUPFAM" id="SSF53756">
    <property type="entry name" value="UDP-Glycosyltransferase/glycogen phosphorylase"/>
    <property type="match status" value="1"/>
</dbReference>
<gene>
    <name evidence="4" type="ORF">KL86APRO_20149</name>
</gene>
<dbReference type="GO" id="GO:0016757">
    <property type="term" value="F:glycosyltransferase activity"/>
    <property type="evidence" value="ECO:0007669"/>
    <property type="project" value="UniProtKB-KW"/>
</dbReference>
<dbReference type="PANTHER" id="PTHR12526">
    <property type="entry name" value="GLYCOSYLTRANSFERASE"/>
    <property type="match status" value="1"/>
</dbReference>
<dbReference type="Pfam" id="PF13439">
    <property type="entry name" value="Glyco_transf_4"/>
    <property type="match status" value="1"/>
</dbReference>
<sequence>MTPVASQRIAVFMYGLTGGGVPRRMATLANGLAARGYAVDMVLVDPRVDRACGLDPSIRVVDVGGWKVRLPVLRRKRRRQFRVACGALIRYLNEAAPAALISADNYANLTAIAARARARVPVRLVVTQRNHTSTYAADKPDLIAAIRAEYPKADAIVAVSRGVADDLVALGLPRQTVRTIYNPMVGPEFAARAEGPVTHPWFAAGAPPVILGVGRLGKQKDFPTLIRAFARLRADGRPERLMILGDGKTEADRAGLLNLAASLGVAEAVALPGTVPEAIPYIARAALFVLSSAWEGLPGVLIEALACGTPAVSTDCPSGPAEILDGGRFGPLVPVGDDRALAAAMAAVLAAPPDPETLKRRAQTFSIAAAVDAYVALIEGRAEAAPALFHSRHTAG</sequence>
<dbReference type="CDD" id="cd03811">
    <property type="entry name" value="GT4_GT28_WabH-like"/>
    <property type="match status" value="1"/>
</dbReference>
<name>A0A212KI45_9PROT</name>
<organism evidence="4">
    <name type="scientific">uncultured Alphaproteobacteria bacterium</name>
    <dbReference type="NCBI Taxonomy" id="91750"/>
    <lineage>
        <taxon>Bacteria</taxon>
        <taxon>Pseudomonadati</taxon>
        <taxon>Pseudomonadota</taxon>
        <taxon>Alphaproteobacteria</taxon>
        <taxon>environmental samples</taxon>
    </lineage>
</organism>
<evidence type="ECO:0000256" key="1">
    <source>
        <dbReference type="ARBA" id="ARBA00022676"/>
    </source>
</evidence>
<dbReference type="AlphaFoldDB" id="A0A212KI45"/>
<feature type="domain" description="Glycosyltransferase subfamily 4-like N-terminal" evidence="3">
    <location>
        <begin position="19"/>
        <end position="183"/>
    </location>
</feature>
<dbReference type="PANTHER" id="PTHR12526:SF510">
    <property type="entry name" value="D-INOSITOL 3-PHOSPHATE GLYCOSYLTRANSFERASE"/>
    <property type="match status" value="1"/>
</dbReference>
<evidence type="ECO:0000313" key="4">
    <source>
        <dbReference type="EMBL" id="SBW11309.1"/>
    </source>
</evidence>
<dbReference type="Gene3D" id="3.40.50.2000">
    <property type="entry name" value="Glycogen Phosphorylase B"/>
    <property type="match status" value="2"/>
</dbReference>
<reference evidence="4" key="1">
    <citation type="submission" date="2016-04" db="EMBL/GenBank/DDBJ databases">
        <authorList>
            <person name="Evans L.H."/>
            <person name="Alamgir A."/>
            <person name="Owens N."/>
            <person name="Weber N.D."/>
            <person name="Virtaneva K."/>
            <person name="Barbian K."/>
            <person name="Babar A."/>
            <person name="Rosenke K."/>
        </authorList>
    </citation>
    <scope>NUCLEOTIDE SEQUENCE</scope>
    <source>
        <strain evidence="4">86</strain>
    </source>
</reference>
<evidence type="ECO:0000256" key="2">
    <source>
        <dbReference type="ARBA" id="ARBA00022679"/>
    </source>
</evidence>
<dbReference type="Pfam" id="PF13692">
    <property type="entry name" value="Glyco_trans_1_4"/>
    <property type="match status" value="1"/>
</dbReference>
<dbReference type="InterPro" id="IPR028098">
    <property type="entry name" value="Glyco_trans_4-like_N"/>
</dbReference>
<keyword evidence="1" id="KW-0328">Glycosyltransferase</keyword>